<dbReference type="Proteomes" id="UP000237347">
    <property type="component" value="Unassembled WGS sequence"/>
</dbReference>
<sequence length="457" mass="53074">MEEKQRKHHWARFSCKSTNIQAAKRFQNLSFLEVQGSGSLKYLLSSSTARYMMNVRHLHIIECKVMEEILHIDEEEILSDALFPRLECLFFENLPVLKRLCTDSNVEFPLLKKFSINNCPKLKTFAFRHASSNMEIVFTNLESLEQSLIDLEEKQQSQHWARSFCKITNMQTSIRFQNLSSLSVWGSDSFKYLLSSSIARSMVQVKYLYIVNCKAMEEILFIEDLGDEEEEEIIPKNLFPRLEVLELNGLPIVKRFCVGGNIEFKSMRLLLIEHCPKLKTFISKPSNSDTVMTVCKEIKEMNTEEIPRTVAIQPLFSEEVAFPSLEYLEISYVDDLEIIWDNQIPPYSFCKLQTMKVEFCENLMNIFQSDMLTRFGSLENLTITDCGSLQEVFQLQEQDAKETHDVTVIPLKELCLDRVPKLKYVWNKDPQGIFNFPNLNLDSTGSRSYWSDSVPSD</sequence>
<dbReference type="InterPro" id="IPR050905">
    <property type="entry name" value="Plant_NBS-LRR"/>
</dbReference>
<dbReference type="Gene3D" id="3.80.10.10">
    <property type="entry name" value="Ribonuclease Inhibitor"/>
    <property type="match status" value="3"/>
</dbReference>
<feature type="domain" description="Disease resistance protein At4g27190-like leucine-rich repeats" evidence="2">
    <location>
        <begin position="21"/>
        <end position="125"/>
    </location>
</feature>
<gene>
    <name evidence="3" type="ORF">CFP56_003909</name>
</gene>
<dbReference type="EMBL" id="PKMF04000119">
    <property type="protein sequence ID" value="KAK7848973.1"/>
    <property type="molecule type" value="Genomic_DNA"/>
</dbReference>
<evidence type="ECO:0000313" key="4">
    <source>
        <dbReference type="Proteomes" id="UP000237347"/>
    </source>
</evidence>
<dbReference type="InterPro" id="IPR032675">
    <property type="entry name" value="LRR_dom_sf"/>
</dbReference>
<dbReference type="Pfam" id="PF23247">
    <property type="entry name" value="LRR_RPS2"/>
    <property type="match status" value="3"/>
</dbReference>
<keyword evidence="1" id="KW-0611">Plant defense</keyword>
<dbReference type="AlphaFoldDB" id="A0AAW0LBF4"/>
<dbReference type="SUPFAM" id="SSF52058">
    <property type="entry name" value="L domain-like"/>
    <property type="match status" value="1"/>
</dbReference>
<feature type="domain" description="Disease resistance protein At4g27190-like leucine-rich repeats" evidence="2">
    <location>
        <begin position="167"/>
        <end position="282"/>
    </location>
</feature>
<reference evidence="3 4" key="1">
    <citation type="journal article" date="2018" name="Sci. Data">
        <title>The draft genome sequence of cork oak.</title>
        <authorList>
            <person name="Ramos A.M."/>
            <person name="Usie A."/>
            <person name="Barbosa P."/>
            <person name="Barros P.M."/>
            <person name="Capote T."/>
            <person name="Chaves I."/>
            <person name="Simoes F."/>
            <person name="Abreu I."/>
            <person name="Carrasquinho I."/>
            <person name="Faro C."/>
            <person name="Guimaraes J.B."/>
            <person name="Mendonca D."/>
            <person name="Nobrega F."/>
            <person name="Rodrigues L."/>
            <person name="Saibo N.J.M."/>
            <person name="Varela M.C."/>
            <person name="Egas C."/>
            <person name="Matos J."/>
            <person name="Miguel C.M."/>
            <person name="Oliveira M.M."/>
            <person name="Ricardo C.P."/>
            <person name="Goncalves S."/>
        </authorList>
    </citation>
    <scope>NUCLEOTIDE SEQUENCE [LARGE SCALE GENOMIC DNA]</scope>
    <source>
        <strain evidence="4">cv. HL8</strain>
    </source>
</reference>
<evidence type="ECO:0000259" key="2">
    <source>
        <dbReference type="Pfam" id="PF23247"/>
    </source>
</evidence>
<feature type="domain" description="Disease resistance protein At4g27190-like leucine-rich repeats" evidence="2">
    <location>
        <begin position="326"/>
        <end position="440"/>
    </location>
</feature>
<keyword evidence="4" id="KW-1185">Reference proteome</keyword>
<evidence type="ECO:0000313" key="3">
    <source>
        <dbReference type="EMBL" id="KAK7848973.1"/>
    </source>
</evidence>
<dbReference type="PANTHER" id="PTHR33463">
    <property type="entry name" value="NB-ARC DOMAIN-CONTAINING PROTEIN-RELATED"/>
    <property type="match status" value="1"/>
</dbReference>
<name>A0AAW0LBF4_QUESU</name>
<accession>A0AAW0LBF4</accession>
<comment type="caution">
    <text evidence="3">The sequence shown here is derived from an EMBL/GenBank/DDBJ whole genome shotgun (WGS) entry which is preliminary data.</text>
</comment>
<dbReference type="PANTHER" id="PTHR33463:SF198">
    <property type="entry name" value="RPP4C3"/>
    <property type="match status" value="1"/>
</dbReference>
<protein>
    <recommendedName>
        <fullName evidence="2">Disease resistance protein At4g27190-like leucine-rich repeats domain-containing protein</fullName>
    </recommendedName>
</protein>
<dbReference type="InterPro" id="IPR057135">
    <property type="entry name" value="At4g27190-like_LRR"/>
</dbReference>
<organism evidence="3 4">
    <name type="scientific">Quercus suber</name>
    <name type="common">Cork oak</name>
    <dbReference type="NCBI Taxonomy" id="58331"/>
    <lineage>
        <taxon>Eukaryota</taxon>
        <taxon>Viridiplantae</taxon>
        <taxon>Streptophyta</taxon>
        <taxon>Embryophyta</taxon>
        <taxon>Tracheophyta</taxon>
        <taxon>Spermatophyta</taxon>
        <taxon>Magnoliopsida</taxon>
        <taxon>eudicotyledons</taxon>
        <taxon>Gunneridae</taxon>
        <taxon>Pentapetalae</taxon>
        <taxon>rosids</taxon>
        <taxon>fabids</taxon>
        <taxon>Fagales</taxon>
        <taxon>Fagaceae</taxon>
        <taxon>Quercus</taxon>
    </lineage>
</organism>
<evidence type="ECO:0000256" key="1">
    <source>
        <dbReference type="ARBA" id="ARBA00022821"/>
    </source>
</evidence>
<proteinExistence type="predicted"/>